<dbReference type="OMA" id="GHDLDYH"/>
<name>A0A380MH78_STRUB</name>
<dbReference type="Pfam" id="PF15507">
    <property type="entry name" value="DUF4649"/>
    <property type="match status" value="1"/>
</dbReference>
<dbReference type="RefSeq" id="WP_012658350.1">
    <property type="nucleotide sequence ID" value="NZ_BAABQA010000003.1"/>
</dbReference>
<comment type="caution">
    <text evidence="1">The sequence shown here is derived from an EMBL/GenBank/DDBJ whole genome shotgun (WGS) entry which is preliminary data.</text>
</comment>
<dbReference type="GeneID" id="93826117"/>
<proteinExistence type="predicted"/>
<evidence type="ECO:0000313" key="2">
    <source>
        <dbReference type="Proteomes" id="UP000483839"/>
    </source>
</evidence>
<dbReference type="InterPro" id="IPR027879">
    <property type="entry name" value="DUF4649"/>
</dbReference>
<evidence type="ECO:0000313" key="1">
    <source>
        <dbReference type="EMBL" id="MTD01549.1"/>
    </source>
</evidence>
<dbReference type="AlphaFoldDB" id="A0A380MH78"/>
<protein>
    <submittedName>
        <fullName evidence="1">DUF4649 family protein</fullName>
    </submittedName>
</protein>
<reference evidence="1 2" key="1">
    <citation type="submission" date="2019-11" db="EMBL/GenBank/DDBJ databases">
        <title>Streptococcus uberis isolated from clinical mastitis cases on a southeastern Queensland dairy.</title>
        <authorList>
            <person name="Workentine M.L."/>
            <person name="Price R."/>
            <person name="Olchowy T."/>
        </authorList>
    </citation>
    <scope>NUCLEOTIDE SEQUENCE [LARGE SCALE GENOMIC DNA]</scope>
    <source>
        <strain evidence="1 2">OLC4459-A17</strain>
    </source>
</reference>
<organism evidence="1 2">
    <name type="scientific">Streptococcus uberis</name>
    <dbReference type="NCBI Taxonomy" id="1349"/>
    <lineage>
        <taxon>Bacteria</taxon>
        <taxon>Bacillati</taxon>
        <taxon>Bacillota</taxon>
        <taxon>Bacilli</taxon>
        <taxon>Lactobacillales</taxon>
        <taxon>Streptococcaceae</taxon>
        <taxon>Streptococcus</taxon>
    </lineage>
</organism>
<dbReference type="EMBL" id="WLXI01000037">
    <property type="protein sequence ID" value="MTD01549.1"/>
    <property type="molecule type" value="Genomic_DNA"/>
</dbReference>
<dbReference type="CDD" id="cd13784">
    <property type="entry name" value="SP_1775_like"/>
    <property type="match status" value="1"/>
</dbReference>
<sequence length="72" mass="8542">MIEIIYLNESKQEKLLTFPDFSELERAQHSCDISTPDYLKIVSLTINGQKIDYQGNYGDLYFFLLKEKHTFF</sequence>
<dbReference type="Proteomes" id="UP000483839">
    <property type="component" value="Unassembled WGS sequence"/>
</dbReference>
<dbReference type="Gene3D" id="3.30.1490.390">
    <property type="match status" value="1"/>
</dbReference>
<gene>
    <name evidence="1" type="ORF">GKS16_04555</name>
</gene>
<accession>A0A380MH78</accession>